<keyword evidence="1" id="KW-0175">Coiled coil</keyword>
<feature type="chain" id="PRO_5011769685" evidence="2">
    <location>
        <begin position="29"/>
        <end position="363"/>
    </location>
</feature>
<dbReference type="Proteomes" id="UP000199603">
    <property type="component" value="Unassembled WGS sequence"/>
</dbReference>
<evidence type="ECO:0000256" key="1">
    <source>
        <dbReference type="SAM" id="Coils"/>
    </source>
</evidence>
<dbReference type="EMBL" id="FNAG01000013">
    <property type="protein sequence ID" value="SDD99825.1"/>
    <property type="molecule type" value="Genomic_DNA"/>
</dbReference>
<feature type="signal peptide" evidence="2">
    <location>
        <begin position="1"/>
        <end position="28"/>
    </location>
</feature>
<feature type="coiled-coil region" evidence="1">
    <location>
        <begin position="223"/>
        <end position="250"/>
    </location>
</feature>
<evidence type="ECO:0000313" key="4">
    <source>
        <dbReference type="Proteomes" id="UP000199603"/>
    </source>
</evidence>
<dbReference type="AlphaFoldDB" id="A0A1G6ZD56"/>
<name>A0A1G6ZD56_9GAMM</name>
<protein>
    <submittedName>
        <fullName evidence="3">TraB family protein</fullName>
    </submittedName>
</protein>
<dbReference type="RefSeq" id="WP_091244781.1">
    <property type="nucleotide sequence ID" value="NZ_FNAG01000013.1"/>
</dbReference>
<dbReference type="CDD" id="cd14788">
    <property type="entry name" value="GumN"/>
    <property type="match status" value="1"/>
</dbReference>
<sequence length="363" mass="40576">MLPWPTPTHAARAALFALLLAGGVGVFAQEVPPTPAPEPEPARELETVEVIAEVTGPGLWELRRDGRVVWVLGVQSPLPKRFRWESPELDARLAESSLLIAPPGFDLKGVNRFNAVFLLPSLIRARRDPEGLSLAQRVPPEQHARWLVLKDKYFPRKRGTEKWRPLIAALELYSEAMEDVGLSYRRQVWDAVERKARRQRIEILRPELVIEAGRPRELIRSFADNTLDDLECFERTLDRLEADLADMAERAEAWAVGDVAALRELPFRDQAQACRDAFLKAQFAEDRGLDEIPQRLRALWIESVESALASNASSVAVLDIALLLDPELGMFEALRARGIEVVEPDAGVALEDAPAAELSATLR</sequence>
<gene>
    <name evidence="3" type="ORF">SAMN04488509_11332</name>
</gene>
<evidence type="ECO:0000313" key="3">
    <source>
        <dbReference type="EMBL" id="SDD99825.1"/>
    </source>
</evidence>
<evidence type="ECO:0000256" key="2">
    <source>
        <dbReference type="SAM" id="SignalP"/>
    </source>
</evidence>
<dbReference type="Pfam" id="PF01963">
    <property type="entry name" value="TraB_PrgY_gumN"/>
    <property type="match status" value="1"/>
</dbReference>
<accession>A0A1G6ZD56</accession>
<organism evidence="3 4">
    <name type="scientific">Aquimonas voraii</name>
    <dbReference type="NCBI Taxonomy" id="265719"/>
    <lineage>
        <taxon>Bacteria</taxon>
        <taxon>Pseudomonadati</taxon>
        <taxon>Pseudomonadota</taxon>
        <taxon>Gammaproteobacteria</taxon>
        <taxon>Lysobacterales</taxon>
        <taxon>Lysobacteraceae</taxon>
        <taxon>Aquimonas</taxon>
    </lineage>
</organism>
<dbReference type="STRING" id="265719.SAMN04488509_11332"/>
<dbReference type="InterPro" id="IPR002816">
    <property type="entry name" value="TraB/PrgY/GumN_fam"/>
</dbReference>
<dbReference type="OrthoDB" id="8743055at2"/>
<keyword evidence="2" id="KW-0732">Signal</keyword>
<proteinExistence type="predicted"/>
<keyword evidence="4" id="KW-1185">Reference proteome</keyword>
<reference evidence="3 4" key="1">
    <citation type="submission" date="2016-10" db="EMBL/GenBank/DDBJ databases">
        <authorList>
            <person name="de Groot N.N."/>
        </authorList>
    </citation>
    <scope>NUCLEOTIDE SEQUENCE [LARGE SCALE GENOMIC DNA]</scope>
    <source>
        <strain evidence="3 4">DSM 16957</strain>
    </source>
</reference>